<keyword evidence="2" id="KW-1133">Transmembrane helix</keyword>
<dbReference type="EMBL" id="JAPCID010000005">
    <property type="protein sequence ID" value="MDA0136605.1"/>
    <property type="molecule type" value="Genomic_DNA"/>
</dbReference>
<dbReference type="RefSeq" id="WP_202952210.1">
    <property type="nucleotide sequence ID" value="NZ_JAPCID010000005.1"/>
</dbReference>
<protein>
    <recommendedName>
        <fullName evidence="5">Major facilitator superfamily (MFS) profile domain-containing protein</fullName>
    </recommendedName>
</protein>
<proteinExistence type="predicted"/>
<dbReference type="Proteomes" id="UP001147700">
    <property type="component" value="Unassembled WGS sequence"/>
</dbReference>
<name>A0ABT4RDJ3_9ACTN</name>
<evidence type="ECO:0000313" key="4">
    <source>
        <dbReference type="Proteomes" id="UP001147700"/>
    </source>
</evidence>
<evidence type="ECO:0000256" key="1">
    <source>
        <dbReference type="SAM" id="MobiDB-lite"/>
    </source>
</evidence>
<feature type="transmembrane region" description="Helical" evidence="2">
    <location>
        <begin position="45"/>
        <end position="67"/>
    </location>
</feature>
<feature type="transmembrane region" description="Helical" evidence="2">
    <location>
        <begin position="87"/>
        <end position="109"/>
    </location>
</feature>
<accession>A0ABT4RDJ3</accession>
<gene>
    <name evidence="3" type="ORF">OJ962_03790</name>
</gene>
<evidence type="ECO:0000313" key="3">
    <source>
        <dbReference type="EMBL" id="MDA0136605.1"/>
    </source>
</evidence>
<feature type="transmembrane region" description="Helical" evidence="2">
    <location>
        <begin position="163"/>
        <end position="185"/>
    </location>
</feature>
<feature type="transmembrane region" description="Helical" evidence="2">
    <location>
        <begin position="121"/>
        <end position="143"/>
    </location>
</feature>
<keyword evidence="2" id="KW-0472">Membrane</keyword>
<sequence length="202" mass="20227">MSSSPAAVKAGDAPSDGQSETPTRSDVLQRQRDEFGGFSWGADAFGWLVAVGIATLLTALLAATGAAVGPTQADTADATDNATTIGIAGGVALLVILLIAYYCGGYVAGRMARFNGPRQGIGVWLIGLIVTIALAAAGALLGAEYNVLSQLNLPRIPVDEGSLTTGGLIALAAVVIGTLVAALAGGKAGTHFHRKVDKVGQA</sequence>
<reference evidence="3" key="1">
    <citation type="submission" date="2022-10" db="EMBL/GenBank/DDBJ databases">
        <title>The WGS of Solirubrobacter sp. CPCC 204708.</title>
        <authorList>
            <person name="Jiang Z."/>
        </authorList>
    </citation>
    <scope>NUCLEOTIDE SEQUENCE</scope>
    <source>
        <strain evidence="3">CPCC 204708</strain>
    </source>
</reference>
<evidence type="ECO:0008006" key="5">
    <source>
        <dbReference type="Google" id="ProtNLM"/>
    </source>
</evidence>
<feature type="region of interest" description="Disordered" evidence="1">
    <location>
        <begin position="1"/>
        <end position="28"/>
    </location>
</feature>
<keyword evidence="2" id="KW-0812">Transmembrane</keyword>
<organism evidence="3 4">
    <name type="scientific">Solirubrobacter deserti</name>
    <dbReference type="NCBI Taxonomy" id="2282478"/>
    <lineage>
        <taxon>Bacteria</taxon>
        <taxon>Bacillati</taxon>
        <taxon>Actinomycetota</taxon>
        <taxon>Thermoleophilia</taxon>
        <taxon>Solirubrobacterales</taxon>
        <taxon>Solirubrobacteraceae</taxon>
        <taxon>Solirubrobacter</taxon>
    </lineage>
</organism>
<feature type="compositionally biased region" description="Polar residues" evidence="1">
    <location>
        <begin position="16"/>
        <end position="26"/>
    </location>
</feature>
<comment type="caution">
    <text evidence="3">The sequence shown here is derived from an EMBL/GenBank/DDBJ whole genome shotgun (WGS) entry which is preliminary data.</text>
</comment>
<keyword evidence="4" id="KW-1185">Reference proteome</keyword>
<evidence type="ECO:0000256" key="2">
    <source>
        <dbReference type="SAM" id="Phobius"/>
    </source>
</evidence>